<reference evidence="1" key="1">
    <citation type="journal article" date="2016" name="Microb. Drug Resist.">
        <title>Plasmid-Borne Antimicrobial Resistance of Staphylococcus aureus Isolated in a Hospital in Lisbon, Portugal.</title>
        <authorList>
            <person name="Costa S.S."/>
            <person name="Palma C."/>
            <person name="Kadlec K."/>
            <person name="Fessler A.T."/>
            <person name="Viveiros M."/>
            <person name="Melo-Cristino J."/>
            <person name="Schwarz S."/>
            <person name="Couto I."/>
        </authorList>
    </citation>
    <scope>NUCLEOTIDE SEQUENCE</scope>
    <source>
        <strain evidence="1">SM31</strain>
        <plasmid evidence="1">pSM31</plasmid>
    </source>
</reference>
<keyword evidence="1" id="KW-0614">Plasmid</keyword>
<reference evidence="1" key="2">
    <citation type="submission" date="2018-03" db="EMBL/GenBank/DDBJ databases">
        <title>Complete sequence of two Staphylococcus aureus plasmids carrying genes for resistance to antibiotics, heavy-metals, biocides and/or virulence.</title>
        <authorList>
            <person name="Costa S.S."/>
            <person name="Kadlec K."/>
            <person name="Fessler A.T."/>
            <person name="Viveiros M."/>
            <person name="Melo-Cristino J."/>
            <person name="Schwarz S."/>
            <person name="Couto I."/>
        </authorList>
    </citation>
    <scope>NUCLEOTIDE SEQUENCE</scope>
    <source>
        <strain evidence="1">SM31</strain>
        <plasmid evidence="1">pSM31</plasmid>
    </source>
</reference>
<dbReference type="AlphaFoldDB" id="A0A1W5ITI0"/>
<name>A0A1W5ITI0_STAAU</name>
<dbReference type="EMBL" id="KR270450">
    <property type="protein sequence ID" value="AKS10466.1"/>
    <property type="molecule type" value="Genomic_DNA"/>
</dbReference>
<sequence>MFFSLANPLNQSSNSLSTFLIFSSLLAKITQLFSLKRCHTFVTLTKFWPPHQKILDPLKYLASPDHPFSNGYKFPLCSYKIFTDFHVFTKTLIIYI</sequence>
<gene>
    <name evidence="1" type="ORF">pSM31_27</name>
</gene>
<protein>
    <submittedName>
        <fullName evidence="1">Uncharacterized protein</fullName>
    </submittedName>
</protein>
<organism evidence="1">
    <name type="scientific">Staphylococcus aureus</name>
    <dbReference type="NCBI Taxonomy" id="1280"/>
    <lineage>
        <taxon>Bacteria</taxon>
        <taxon>Bacillati</taxon>
        <taxon>Bacillota</taxon>
        <taxon>Bacilli</taxon>
        <taxon>Bacillales</taxon>
        <taxon>Staphylococcaceae</taxon>
        <taxon>Staphylococcus</taxon>
    </lineage>
</organism>
<evidence type="ECO:0000313" key="1">
    <source>
        <dbReference type="EMBL" id="AKS10466.1"/>
    </source>
</evidence>
<proteinExistence type="predicted"/>
<accession>A0A1W5ITI0</accession>
<geneLocation type="plasmid" evidence="1">
    <name>pSM31</name>
</geneLocation>